<proteinExistence type="predicted"/>
<reference evidence="3 4" key="1">
    <citation type="journal article" date="2015" name="Genome Announc.">
        <title>Expanding the biotechnology potential of lactobacilli through comparative genomics of 213 strains and associated genera.</title>
        <authorList>
            <person name="Sun Z."/>
            <person name="Harris H.M."/>
            <person name="McCann A."/>
            <person name="Guo C."/>
            <person name="Argimon S."/>
            <person name="Zhang W."/>
            <person name="Yang X."/>
            <person name="Jeffery I.B."/>
            <person name="Cooney J.C."/>
            <person name="Kagawa T.F."/>
            <person name="Liu W."/>
            <person name="Song Y."/>
            <person name="Salvetti E."/>
            <person name="Wrobel A."/>
            <person name="Rasinkangas P."/>
            <person name="Parkhill J."/>
            <person name="Rea M.C."/>
            <person name="O'Sullivan O."/>
            <person name="Ritari J."/>
            <person name="Douillard F.P."/>
            <person name="Paul Ross R."/>
            <person name="Yang R."/>
            <person name="Briner A.E."/>
            <person name="Felis G.E."/>
            <person name="de Vos W.M."/>
            <person name="Barrangou R."/>
            <person name="Klaenhammer T.R."/>
            <person name="Caufield P.W."/>
            <person name="Cui Y."/>
            <person name="Zhang H."/>
            <person name="O'Toole P.W."/>
        </authorList>
    </citation>
    <scope>NUCLEOTIDE SEQUENCE [LARGE SCALE GENOMIC DNA]</scope>
    <source>
        <strain evidence="3 4">JCM 17158</strain>
    </source>
</reference>
<evidence type="ECO:0000313" key="3">
    <source>
        <dbReference type="EMBL" id="KRK70539.1"/>
    </source>
</evidence>
<comment type="caution">
    <text evidence="3">The sequence shown here is derived from an EMBL/GenBank/DDBJ whole genome shotgun (WGS) entry which is preliminary data.</text>
</comment>
<dbReference type="Pfam" id="PF13240">
    <property type="entry name" value="Zn_Ribbon_1"/>
    <property type="match status" value="1"/>
</dbReference>
<gene>
    <name evidence="3" type="ORF">FD02_GL000610</name>
</gene>
<dbReference type="OrthoDB" id="2326443at2"/>
<dbReference type="STRING" id="1291734.FD02_GL000610"/>
<keyword evidence="4" id="KW-1185">Reference proteome</keyword>
<evidence type="ECO:0000259" key="2">
    <source>
        <dbReference type="Pfam" id="PF13240"/>
    </source>
</evidence>
<feature type="transmembrane region" description="Helical" evidence="1">
    <location>
        <begin position="224"/>
        <end position="242"/>
    </location>
</feature>
<dbReference type="Proteomes" id="UP000051804">
    <property type="component" value="Unassembled WGS sequence"/>
</dbReference>
<dbReference type="EMBL" id="AZDJ01000032">
    <property type="protein sequence ID" value="KRK70539.1"/>
    <property type="molecule type" value="Genomic_DNA"/>
</dbReference>
<feature type="domain" description="Zinc-ribbon" evidence="2">
    <location>
        <begin position="8"/>
        <end position="29"/>
    </location>
</feature>
<dbReference type="AlphaFoldDB" id="A0A0R1JHQ9"/>
<evidence type="ECO:0000313" key="4">
    <source>
        <dbReference type="Proteomes" id="UP000051804"/>
    </source>
</evidence>
<evidence type="ECO:0000256" key="1">
    <source>
        <dbReference type="SAM" id="Phobius"/>
    </source>
</evidence>
<sequence length="336" mass="35795">MAEQTVICPNCGTTNQLTNKFCAHCGFDLTQAIAVVKAAADPQKALYVQAKEALAAGDFAKAIDGFNRLGAYTDAPDQLAKAKAGFAEAQQRQRERLYGEGLDAFSHGDLTTAAARFQQVAGFQDAEAKLALVKKAQAAAAAEAAAAAKQKQAADYDAAYRQGLAGAQAATTTSDLQRYLTYLAQFTGYQDGAAQLAQFQAKYTRLAEQEKAAHAVGARRRNRILIVAGVAVVIVGGGAFAWHSHQAAAAALADKVTAQRATNAKSYNGLPSDTKKDVKTMMATYHANPKDYIYKVKATAADYTVVGYTFRGPDTSKDKLPKSGTRVYDATAIYRR</sequence>
<keyword evidence="1" id="KW-1133">Transmembrane helix</keyword>
<dbReference type="RefSeq" id="WP_056952184.1">
    <property type="nucleotide sequence ID" value="NZ_AZDJ01000032.1"/>
</dbReference>
<keyword evidence="1" id="KW-0812">Transmembrane</keyword>
<dbReference type="InterPro" id="IPR026870">
    <property type="entry name" value="Zinc_ribbon_dom"/>
</dbReference>
<accession>A0A0R1JHQ9</accession>
<name>A0A0R1JHQ9_9LACO</name>
<protein>
    <recommendedName>
        <fullName evidence="2">Zinc-ribbon domain-containing protein</fullName>
    </recommendedName>
</protein>
<organism evidence="3 4">
    <name type="scientific">Lacticaseibacillus nasuensis JCM 17158</name>
    <dbReference type="NCBI Taxonomy" id="1291734"/>
    <lineage>
        <taxon>Bacteria</taxon>
        <taxon>Bacillati</taxon>
        <taxon>Bacillota</taxon>
        <taxon>Bacilli</taxon>
        <taxon>Lactobacillales</taxon>
        <taxon>Lactobacillaceae</taxon>
        <taxon>Lacticaseibacillus</taxon>
    </lineage>
</organism>
<dbReference type="PATRIC" id="fig|1291734.4.peg.627"/>
<keyword evidence="1" id="KW-0472">Membrane</keyword>